<evidence type="ECO:0000313" key="3">
    <source>
        <dbReference type="Proteomes" id="UP001589627"/>
    </source>
</evidence>
<comment type="caution">
    <text evidence="2">The sequence shown here is derived from an EMBL/GenBank/DDBJ whole genome shotgun (WGS) entry which is preliminary data.</text>
</comment>
<proteinExistence type="predicted"/>
<sequence length="333" mass="37575">MTQPERPIFVIGCPRSGTTMLQLMLHAHPRIAIPPETRFLMAAYDARSDFGDLGIPANRLALARWIVDRRQTRFADLGLDGQRIIEQIVAGPPTLGSALGIVLRAYAARFGKPRWGDKRPGYFQRVSTLRRLFPDAQIVQLIRDGRDCVASLKEMDWYKQDSFHALATWVESIEAGDRAARSLGPEAYHRLYYERLISDPATELKALCEFLGEDYDPAMSEPGRVAAVAVPGRKVWHDRTHEQVTTTRAGTWRTRLTAEEIALCESVAGDLLREHGYEVDGGARPDRGDHAHYRRVAAHRRLAARKRELRDFVHRRTEPGEVAYRSPSSPASD</sequence>
<name>A0ABV5YMF0_9ACTN</name>
<dbReference type="InterPro" id="IPR026634">
    <property type="entry name" value="TPST-like"/>
</dbReference>
<dbReference type="RefSeq" id="WP_378207413.1">
    <property type="nucleotide sequence ID" value="NZ_JBHLZP010000213.1"/>
</dbReference>
<dbReference type="EC" id="2.8.2.-" evidence="2"/>
<evidence type="ECO:0000256" key="1">
    <source>
        <dbReference type="ARBA" id="ARBA00022679"/>
    </source>
</evidence>
<keyword evidence="3" id="KW-1185">Reference proteome</keyword>
<dbReference type="GO" id="GO:0016740">
    <property type="term" value="F:transferase activity"/>
    <property type="evidence" value="ECO:0007669"/>
    <property type="project" value="UniProtKB-KW"/>
</dbReference>
<dbReference type="Pfam" id="PF13469">
    <property type="entry name" value="Sulfotransfer_3"/>
    <property type="match status" value="1"/>
</dbReference>
<accession>A0ABV5YMF0</accession>
<dbReference type="Proteomes" id="UP001589627">
    <property type="component" value="Unassembled WGS sequence"/>
</dbReference>
<reference evidence="2 3" key="1">
    <citation type="submission" date="2024-09" db="EMBL/GenBank/DDBJ databases">
        <authorList>
            <person name="Sun Q."/>
            <person name="Mori K."/>
        </authorList>
    </citation>
    <scope>NUCLEOTIDE SEQUENCE [LARGE SCALE GENOMIC DNA]</scope>
    <source>
        <strain evidence="2 3">TBRC 0563</strain>
    </source>
</reference>
<dbReference type="PANTHER" id="PTHR12788">
    <property type="entry name" value="PROTEIN-TYROSINE SULFOTRANSFERASE 2"/>
    <property type="match status" value="1"/>
</dbReference>
<dbReference type="SUPFAM" id="SSF52540">
    <property type="entry name" value="P-loop containing nucleoside triphosphate hydrolases"/>
    <property type="match status" value="1"/>
</dbReference>
<organism evidence="2 3">
    <name type="scientific">Actinoallomurus acaciae</name>
    <dbReference type="NCBI Taxonomy" id="502577"/>
    <lineage>
        <taxon>Bacteria</taxon>
        <taxon>Bacillati</taxon>
        <taxon>Actinomycetota</taxon>
        <taxon>Actinomycetes</taxon>
        <taxon>Streptosporangiales</taxon>
        <taxon>Thermomonosporaceae</taxon>
        <taxon>Actinoallomurus</taxon>
    </lineage>
</organism>
<dbReference type="PANTHER" id="PTHR12788:SF10">
    <property type="entry name" value="PROTEIN-TYROSINE SULFOTRANSFERASE"/>
    <property type="match status" value="1"/>
</dbReference>
<keyword evidence="1 2" id="KW-0808">Transferase</keyword>
<dbReference type="Gene3D" id="3.40.50.300">
    <property type="entry name" value="P-loop containing nucleotide triphosphate hydrolases"/>
    <property type="match status" value="1"/>
</dbReference>
<protein>
    <submittedName>
        <fullName evidence="2">Sulfotransferase</fullName>
        <ecNumber evidence="2">2.8.2.-</ecNumber>
    </submittedName>
</protein>
<gene>
    <name evidence="2" type="ORF">ACFFNX_25785</name>
</gene>
<evidence type="ECO:0000313" key="2">
    <source>
        <dbReference type="EMBL" id="MFB9835597.1"/>
    </source>
</evidence>
<dbReference type="EMBL" id="JBHLZP010000213">
    <property type="protein sequence ID" value="MFB9835597.1"/>
    <property type="molecule type" value="Genomic_DNA"/>
</dbReference>
<dbReference type="InterPro" id="IPR027417">
    <property type="entry name" value="P-loop_NTPase"/>
</dbReference>